<feature type="transmembrane region" description="Helical" evidence="3">
    <location>
        <begin position="405"/>
        <end position="426"/>
    </location>
</feature>
<evidence type="ECO:0000313" key="5">
    <source>
        <dbReference type="EMBL" id="KAG8376376.1"/>
    </source>
</evidence>
<reference evidence="5" key="1">
    <citation type="submission" date="2019-10" db="EMBL/GenBank/DDBJ databases">
        <authorList>
            <person name="Zhang R."/>
            <person name="Pan Y."/>
            <person name="Wang J."/>
            <person name="Ma R."/>
            <person name="Yu S."/>
        </authorList>
    </citation>
    <scope>NUCLEOTIDE SEQUENCE</scope>
    <source>
        <strain evidence="5">LA-IB0</strain>
        <tissue evidence="5">Leaf</tissue>
    </source>
</reference>
<protein>
    <submittedName>
        <fullName evidence="5">Uncharacterized protein</fullName>
    </submittedName>
</protein>
<feature type="region of interest" description="Disordered" evidence="2">
    <location>
        <begin position="433"/>
        <end position="457"/>
    </location>
</feature>
<evidence type="ECO:0000256" key="1">
    <source>
        <dbReference type="SAM" id="Coils"/>
    </source>
</evidence>
<keyword evidence="3" id="KW-0472">Membrane</keyword>
<evidence type="ECO:0000256" key="2">
    <source>
        <dbReference type="SAM" id="MobiDB-lite"/>
    </source>
</evidence>
<evidence type="ECO:0000313" key="6">
    <source>
        <dbReference type="Proteomes" id="UP000826271"/>
    </source>
</evidence>
<evidence type="ECO:0000256" key="3">
    <source>
        <dbReference type="SAM" id="Phobius"/>
    </source>
</evidence>
<dbReference type="PANTHER" id="PTHR34360">
    <property type="entry name" value="OS08G0519400 PROTEIN"/>
    <property type="match status" value="1"/>
</dbReference>
<dbReference type="SUPFAM" id="SSF58113">
    <property type="entry name" value="Apolipoprotein A-I"/>
    <property type="match status" value="1"/>
</dbReference>
<evidence type="ECO:0000256" key="4">
    <source>
        <dbReference type="SAM" id="SignalP"/>
    </source>
</evidence>
<comment type="caution">
    <text evidence="5">The sequence shown here is derived from an EMBL/GenBank/DDBJ whole genome shotgun (WGS) entry which is preliminary data.</text>
</comment>
<dbReference type="PANTHER" id="PTHR34360:SF1">
    <property type="entry name" value="OS08G0519400 PROTEIN"/>
    <property type="match status" value="1"/>
</dbReference>
<dbReference type="AlphaFoldDB" id="A0AAV6WZL1"/>
<keyword evidence="3" id="KW-1133">Transmembrane helix</keyword>
<keyword evidence="3" id="KW-0812">Transmembrane</keyword>
<keyword evidence="4" id="KW-0732">Signal</keyword>
<dbReference type="Proteomes" id="UP000826271">
    <property type="component" value="Unassembled WGS sequence"/>
</dbReference>
<gene>
    <name evidence="5" type="ORF">BUALT_Bualt09G0057000</name>
</gene>
<feature type="coiled-coil region" evidence="1">
    <location>
        <begin position="37"/>
        <end position="205"/>
    </location>
</feature>
<feature type="chain" id="PRO_5043361305" evidence="4">
    <location>
        <begin position="25"/>
        <end position="457"/>
    </location>
</feature>
<sequence length="457" mass="53178">MASRNQFLFVSFLLPLIFVKFTLADLASQDAVVLEDQNDAESLAKTAELKLHQLKLKISSLETSIEGQTGELERKDGSIQQLEKVIEDKSNSLASLQSAVRSLQEKGSLDVQEKIRDVNARVNELEKQIVTLKKEIEAQSRKKDKLEAQANVAEKKIEGLNLKFENLRKINDEQKLIIRNAQRALRVAEEEMLKAKLEASSVTKKLKEVRQGWLPPWISAHLVHFQSFFITQWNEHGRPTLDLTILKVSFLSYQVLNKKSEVEKLVQPHLETLRTKWFPTIKEHCKAFVDDFHPLVQSVSTQAIDYYHVVHSTIKPHVIKIHEVVDPYFQETKMVMKPYIDQVSDTAKPYLDKALLFLRPYTKKVFRYHRIVTKNVQIYHSRVQANLHKTLKNYELTRPLATERLVWFMASGLMVLPMIVLFRILLWKEPKKRPRSTNRSHARRRAKRVHLQEKLTS</sequence>
<name>A0AAV6WZL1_9LAMI</name>
<keyword evidence="1" id="KW-0175">Coiled coil</keyword>
<feature type="signal peptide" evidence="4">
    <location>
        <begin position="1"/>
        <end position="24"/>
    </location>
</feature>
<feature type="compositionally biased region" description="Basic residues" evidence="2">
    <location>
        <begin position="433"/>
        <end position="449"/>
    </location>
</feature>
<accession>A0AAV6WZL1</accession>
<organism evidence="5 6">
    <name type="scientific">Buddleja alternifolia</name>
    <dbReference type="NCBI Taxonomy" id="168488"/>
    <lineage>
        <taxon>Eukaryota</taxon>
        <taxon>Viridiplantae</taxon>
        <taxon>Streptophyta</taxon>
        <taxon>Embryophyta</taxon>
        <taxon>Tracheophyta</taxon>
        <taxon>Spermatophyta</taxon>
        <taxon>Magnoliopsida</taxon>
        <taxon>eudicotyledons</taxon>
        <taxon>Gunneridae</taxon>
        <taxon>Pentapetalae</taxon>
        <taxon>asterids</taxon>
        <taxon>lamiids</taxon>
        <taxon>Lamiales</taxon>
        <taxon>Scrophulariaceae</taxon>
        <taxon>Buddlejeae</taxon>
        <taxon>Buddleja</taxon>
    </lineage>
</organism>
<dbReference type="EMBL" id="WHWC01000009">
    <property type="protein sequence ID" value="KAG8376376.1"/>
    <property type="molecule type" value="Genomic_DNA"/>
</dbReference>
<proteinExistence type="predicted"/>
<dbReference type="Gene3D" id="1.10.287.1490">
    <property type="match status" value="1"/>
</dbReference>
<keyword evidence="6" id="KW-1185">Reference proteome</keyword>